<feature type="transmembrane region" description="Helical" evidence="1">
    <location>
        <begin position="178"/>
        <end position="204"/>
    </location>
</feature>
<dbReference type="EMBL" id="MHTC01000019">
    <property type="protein sequence ID" value="OHA55313.1"/>
    <property type="molecule type" value="Genomic_DNA"/>
</dbReference>
<feature type="transmembrane region" description="Helical" evidence="1">
    <location>
        <begin position="147"/>
        <end position="166"/>
    </location>
</feature>
<keyword evidence="1" id="KW-0812">Transmembrane</keyword>
<feature type="transmembrane region" description="Helical" evidence="1">
    <location>
        <begin position="224"/>
        <end position="249"/>
    </location>
</feature>
<keyword evidence="1" id="KW-0472">Membrane</keyword>
<feature type="transmembrane region" description="Helical" evidence="1">
    <location>
        <begin position="277"/>
        <end position="298"/>
    </location>
</feature>
<feature type="transmembrane region" description="Helical" evidence="1">
    <location>
        <begin position="12"/>
        <end position="32"/>
    </location>
</feature>
<organism evidence="2 3">
    <name type="scientific">Candidatus Veblenbacteria bacterium RIFOXYB1_FULL_43_13</name>
    <dbReference type="NCBI Taxonomy" id="1802426"/>
    <lineage>
        <taxon>Bacteria</taxon>
        <taxon>Candidatus Vebleniibacteriota</taxon>
    </lineage>
</organism>
<dbReference type="Proteomes" id="UP000177575">
    <property type="component" value="Unassembled WGS sequence"/>
</dbReference>
<accession>A0A1G2Q402</accession>
<feature type="transmembrane region" description="Helical" evidence="1">
    <location>
        <begin position="84"/>
        <end position="104"/>
    </location>
</feature>
<evidence type="ECO:0000256" key="1">
    <source>
        <dbReference type="SAM" id="Phobius"/>
    </source>
</evidence>
<sequence>MRIYRDIIKSAWHILWHYAWLWPFGLFAAFLGNGGEYGSVVSAVDKVSQQGDLLAGIRQAILNHRLIDFVQGIKQAIDSAPAQIITTLFLMLVVVLGVIWIIIVSQAALIKASSNINENTPVTFNNAAIEGNQHFWPILLLNILSRFVIWLLLAVTILPFLISYLARGGGAEFDSYIIISFLIFVPLAVIISFIIKYAVIAVVLEKQSWWPALVKAINLFFRNWLVSLEMAAILFVINYILSIVVYSLIANSLLSAPLVFALRGINLATVLKFLPQILLLMAVGAWFGTFQYAAWTILYRRLVSGQIMPKLIRLSDDIPNYLENWFRRNPASLPKPKKSSTK</sequence>
<evidence type="ECO:0000313" key="3">
    <source>
        <dbReference type="Proteomes" id="UP000177575"/>
    </source>
</evidence>
<dbReference type="AlphaFoldDB" id="A0A1G2Q402"/>
<proteinExistence type="predicted"/>
<evidence type="ECO:0000313" key="2">
    <source>
        <dbReference type="EMBL" id="OHA55313.1"/>
    </source>
</evidence>
<comment type="caution">
    <text evidence="2">The sequence shown here is derived from an EMBL/GenBank/DDBJ whole genome shotgun (WGS) entry which is preliminary data.</text>
</comment>
<name>A0A1G2Q402_9BACT</name>
<keyword evidence="1" id="KW-1133">Transmembrane helix</keyword>
<reference evidence="2 3" key="1">
    <citation type="journal article" date="2016" name="Nat. Commun.">
        <title>Thousands of microbial genomes shed light on interconnected biogeochemical processes in an aquifer system.</title>
        <authorList>
            <person name="Anantharaman K."/>
            <person name="Brown C.T."/>
            <person name="Hug L.A."/>
            <person name="Sharon I."/>
            <person name="Castelle C.J."/>
            <person name="Probst A.J."/>
            <person name="Thomas B.C."/>
            <person name="Singh A."/>
            <person name="Wilkins M.J."/>
            <person name="Karaoz U."/>
            <person name="Brodie E.L."/>
            <person name="Williams K.H."/>
            <person name="Hubbard S.S."/>
            <person name="Banfield J.F."/>
        </authorList>
    </citation>
    <scope>NUCLEOTIDE SEQUENCE [LARGE SCALE GENOMIC DNA]</scope>
</reference>
<protein>
    <recommendedName>
        <fullName evidence="4">Glycerophosphoryl diester phosphodiesterase membrane domain-containing protein</fullName>
    </recommendedName>
</protein>
<gene>
    <name evidence="2" type="ORF">A2388_00335</name>
</gene>
<evidence type="ECO:0008006" key="4">
    <source>
        <dbReference type="Google" id="ProtNLM"/>
    </source>
</evidence>